<feature type="compositionally biased region" description="Basic and acidic residues" evidence="1">
    <location>
        <begin position="11"/>
        <end position="22"/>
    </location>
</feature>
<sequence length="224" mass="25619">MESIGSNFVKESVRSDCEKESIGSDCDQESIGSGFTKETADDYHKESIGSNCEDDYDSRMWKKKTVYEDDRDIALILSIFHAEGIDDPMMSPITYRTYKVEFWVEIGTLCMTPEVYGLPNPEWNKKFRILLENPMDCRFLYVEVIRTCSKIDPGTSTGEVLVGRVRLPLPELSTKIEGSFELVRPEGPGCRVQGHIILAMELRKFNDDIDAQFRVSPYSVLHFF</sequence>
<protein>
    <recommendedName>
        <fullName evidence="4">C2 domain-containing protein</fullName>
    </recommendedName>
</protein>
<dbReference type="InParanoid" id="B9SLI6"/>
<evidence type="ECO:0000313" key="3">
    <source>
        <dbReference type="Proteomes" id="UP000008311"/>
    </source>
</evidence>
<reference evidence="3" key="1">
    <citation type="journal article" date="2010" name="Nat. Biotechnol.">
        <title>Draft genome sequence of the oilseed species Ricinus communis.</title>
        <authorList>
            <person name="Chan A.P."/>
            <person name="Crabtree J."/>
            <person name="Zhao Q."/>
            <person name="Lorenzi H."/>
            <person name="Orvis J."/>
            <person name="Puiu D."/>
            <person name="Melake-Berhan A."/>
            <person name="Jones K.M."/>
            <person name="Redman J."/>
            <person name="Chen G."/>
            <person name="Cahoon E.B."/>
            <person name="Gedil M."/>
            <person name="Stanke M."/>
            <person name="Haas B.J."/>
            <person name="Wortman J.R."/>
            <person name="Fraser-Liggett C.M."/>
            <person name="Ravel J."/>
            <person name="Rabinowicz P.D."/>
        </authorList>
    </citation>
    <scope>NUCLEOTIDE SEQUENCE [LARGE SCALE GENOMIC DNA]</scope>
    <source>
        <strain evidence="3">cv. Hale</strain>
    </source>
</reference>
<dbReference type="PANTHER" id="PTHR38365">
    <property type="entry name" value="C2 DOMAIN-CONTAINING PROTEIN-RELATED"/>
    <property type="match status" value="1"/>
</dbReference>
<dbReference type="AlphaFoldDB" id="B9SLI6"/>
<accession>B9SLI6</accession>
<gene>
    <name evidence="2" type="ORF">RCOM_0591420</name>
</gene>
<proteinExistence type="predicted"/>
<dbReference type="SUPFAM" id="SSF49562">
    <property type="entry name" value="C2 domain (Calcium/lipid-binding domain, CaLB)"/>
    <property type="match status" value="1"/>
</dbReference>
<organism evidence="2 3">
    <name type="scientific">Ricinus communis</name>
    <name type="common">Castor bean</name>
    <dbReference type="NCBI Taxonomy" id="3988"/>
    <lineage>
        <taxon>Eukaryota</taxon>
        <taxon>Viridiplantae</taxon>
        <taxon>Streptophyta</taxon>
        <taxon>Embryophyta</taxon>
        <taxon>Tracheophyta</taxon>
        <taxon>Spermatophyta</taxon>
        <taxon>Magnoliopsida</taxon>
        <taxon>eudicotyledons</taxon>
        <taxon>Gunneridae</taxon>
        <taxon>Pentapetalae</taxon>
        <taxon>rosids</taxon>
        <taxon>fabids</taxon>
        <taxon>Malpighiales</taxon>
        <taxon>Euphorbiaceae</taxon>
        <taxon>Acalyphoideae</taxon>
        <taxon>Acalypheae</taxon>
        <taxon>Ricinus</taxon>
    </lineage>
</organism>
<dbReference type="InterPro" id="IPR035892">
    <property type="entry name" value="C2_domain_sf"/>
</dbReference>
<dbReference type="PANTHER" id="PTHR38365:SF4">
    <property type="entry name" value="C2 DOMAIN-CONTAINING PROTEIN"/>
    <property type="match status" value="1"/>
</dbReference>
<dbReference type="Proteomes" id="UP000008311">
    <property type="component" value="Unassembled WGS sequence"/>
</dbReference>
<feature type="region of interest" description="Disordered" evidence="1">
    <location>
        <begin position="1"/>
        <end position="30"/>
    </location>
</feature>
<dbReference type="Gene3D" id="2.60.40.150">
    <property type="entry name" value="C2 domain"/>
    <property type="match status" value="1"/>
</dbReference>
<evidence type="ECO:0000313" key="2">
    <source>
        <dbReference type="EMBL" id="EEF35486.1"/>
    </source>
</evidence>
<evidence type="ECO:0000256" key="1">
    <source>
        <dbReference type="SAM" id="MobiDB-lite"/>
    </source>
</evidence>
<evidence type="ECO:0008006" key="4">
    <source>
        <dbReference type="Google" id="ProtNLM"/>
    </source>
</evidence>
<keyword evidence="3" id="KW-1185">Reference proteome</keyword>
<dbReference type="EMBL" id="EQ974018">
    <property type="protein sequence ID" value="EEF35486.1"/>
    <property type="molecule type" value="Genomic_DNA"/>
</dbReference>
<name>B9SLI6_RICCO</name>